<evidence type="ECO:0000259" key="8">
    <source>
        <dbReference type="Pfam" id="PF06808"/>
    </source>
</evidence>
<evidence type="ECO:0000256" key="7">
    <source>
        <dbReference type="RuleBase" id="RU369079"/>
    </source>
</evidence>
<reference evidence="11" key="2">
    <citation type="submission" date="2023-07" db="EMBL/GenBank/DDBJ databases">
        <title>Yangia mangrovi SAOS 153D genome.</title>
        <authorList>
            <person name="Verma A."/>
            <person name="Pal Y."/>
            <person name="Sundharam S."/>
            <person name="Bisht B."/>
            <person name="Srinivasan K."/>
        </authorList>
    </citation>
    <scope>NUCLEOTIDE SEQUENCE [LARGE SCALE GENOMIC DNA]</scope>
    <source>
        <strain evidence="11">SAOS 153D</strain>
    </source>
</reference>
<dbReference type="GO" id="GO:0005886">
    <property type="term" value="C:plasma membrane"/>
    <property type="evidence" value="ECO:0007669"/>
    <property type="project" value="UniProtKB-SubCell"/>
</dbReference>
<feature type="transmembrane region" description="Helical" evidence="7">
    <location>
        <begin position="47"/>
        <end position="69"/>
    </location>
</feature>
<evidence type="ECO:0000256" key="5">
    <source>
        <dbReference type="ARBA" id="ARBA00022989"/>
    </source>
</evidence>
<comment type="subcellular location">
    <subcellularLocation>
        <location evidence="1 7">Cell inner membrane</location>
        <topology evidence="1 7">Multi-pass membrane protein</topology>
    </subcellularLocation>
</comment>
<feature type="transmembrane region" description="Helical" evidence="7">
    <location>
        <begin position="362"/>
        <end position="383"/>
    </location>
</feature>
<feature type="transmembrane region" description="Helical" evidence="7">
    <location>
        <begin position="7"/>
        <end position="35"/>
    </location>
</feature>
<keyword evidence="3 7" id="KW-0997">Cell inner membrane</keyword>
<evidence type="ECO:0000313" key="10">
    <source>
        <dbReference type="EMBL" id="PBD18869.1"/>
    </source>
</evidence>
<feature type="transmembrane region" description="Helical" evidence="7">
    <location>
        <begin position="275"/>
        <end position="296"/>
    </location>
</feature>
<comment type="function">
    <text evidence="7">Part of the tripartite ATP-independent periplasmic (TRAP) transport system.</text>
</comment>
<gene>
    <name evidence="9" type="ORF">CLG85_018550</name>
    <name evidence="10" type="ORF">CLG85_12340</name>
</gene>
<comment type="similarity">
    <text evidence="7">Belongs to the TRAP transporter large permease family.</text>
</comment>
<dbReference type="EMBL" id="NTHN02000040">
    <property type="protein sequence ID" value="MCT4372207.1"/>
    <property type="molecule type" value="Genomic_DNA"/>
</dbReference>
<feature type="transmembrane region" description="Helical" evidence="7">
    <location>
        <begin position="174"/>
        <end position="192"/>
    </location>
</feature>
<accession>A0A2A3JWN0</accession>
<dbReference type="GO" id="GO:0022857">
    <property type="term" value="F:transmembrane transporter activity"/>
    <property type="evidence" value="ECO:0007669"/>
    <property type="project" value="UniProtKB-UniRule"/>
</dbReference>
<evidence type="ECO:0000313" key="9">
    <source>
        <dbReference type="EMBL" id="MCT4372207.1"/>
    </source>
</evidence>
<feature type="transmembrane region" description="Helical" evidence="7">
    <location>
        <begin position="244"/>
        <end position="263"/>
    </location>
</feature>
<dbReference type="RefSeq" id="WP_095882544.1">
    <property type="nucleotide sequence ID" value="NZ_NTHN02000040.1"/>
</dbReference>
<feature type="transmembrane region" description="Helical" evidence="7">
    <location>
        <begin position="395"/>
        <end position="417"/>
    </location>
</feature>
<comment type="subunit">
    <text evidence="7">The complex comprises the extracytoplasmic solute receptor protein and the two transmembrane proteins.</text>
</comment>
<reference evidence="10" key="1">
    <citation type="submission" date="2017-09" db="EMBL/GenBank/DDBJ databases">
        <title>Yangia sp. SAOS 153D whole genome sequencing.</title>
        <authorList>
            <person name="Verma A."/>
            <person name="Krishnamurthi S."/>
        </authorList>
    </citation>
    <scope>NUCLEOTIDE SEQUENCE [LARGE SCALE GENOMIC DNA]</scope>
    <source>
        <strain evidence="10">SAOS 153D</strain>
    </source>
</reference>
<feature type="transmembrane region" description="Helical" evidence="7">
    <location>
        <begin position="140"/>
        <end position="162"/>
    </location>
</feature>
<evidence type="ECO:0000256" key="6">
    <source>
        <dbReference type="ARBA" id="ARBA00023136"/>
    </source>
</evidence>
<keyword evidence="7" id="KW-0813">Transport</keyword>
<feature type="transmembrane region" description="Helical" evidence="7">
    <location>
        <begin position="213"/>
        <end position="238"/>
    </location>
</feature>
<dbReference type="InterPro" id="IPR004681">
    <property type="entry name" value="TRAP_DctM"/>
</dbReference>
<feature type="domain" description="TRAP C4-dicarboxylate transport system permease DctM subunit" evidence="8">
    <location>
        <begin position="8"/>
        <end position="419"/>
    </location>
</feature>
<protein>
    <recommendedName>
        <fullName evidence="7">TRAP transporter large permease protein</fullName>
    </recommendedName>
</protein>
<reference evidence="9" key="3">
    <citation type="submission" date="2024-05" db="EMBL/GenBank/DDBJ databases">
        <title>Yangia mangrovi SAOS 153D genome.</title>
        <authorList>
            <person name="Verma A."/>
            <person name="Pal Y."/>
            <person name="Sundharam S."/>
            <person name="Bisht B."/>
            <person name="Srinivasan K."/>
        </authorList>
    </citation>
    <scope>NUCLEOTIDE SEQUENCE</scope>
    <source>
        <strain evidence="9">SAOS 153D</strain>
    </source>
</reference>
<dbReference type="OrthoDB" id="9790209at2"/>
<evidence type="ECO:0000256" key="4">
    <source>
        <dbReference type="ARBA" id="ARBA00022692"/>
    </source>
</evidence>
<dbReference type="NCBIfam" id="TIGR00786">
    <property type="entry name" value="dctM"/>
    <property type="match status" value="1"/>
</dbReference>
<comment type="caution">
    <text evidence="10">The sequence shown here is derived from an EMBL/GenBank/DDBJ whole genome shotgun (WGS) entry which is preliminary data.</text>
</comment>
<sequence length="429" mass="45461">MIQGFAMLGYLVVLLGLGLGAAFAMGLSGLIYFGATRGIDSIPYEIIVQRVVAGIDSFTLLAIPMFIFVGHLMNESGATTRLFTFAKDLVSPMRGGLAQVNVLASMLFAGMSGSGTADAAGLGNIEIRAMREANYDDRTTIGVTVASSLIGPIIPPSIPAILYAILAQVSATDMLLAGILPGLLMAAALMLLSAWHARRFNYPRGSFPGLARLWASFLSAFGALLTPVILLGGIMLGIFTATEAAAVAGLWAFFLATVLYRSMGLRAVIGVLRRSTYDSATIMFILGCSAVLAWILTRVKLPTTIATWLIGLSDSPAVIMLLVMVFLLAIGCFMSVAVAINILTPILVPIMVLYGFDPVHFGIIMIMLLVIGEATPPFGMVLYVITNISGRPFEFVVAAALPFLLAILVVVILVALFPPLALWLPSLVR</sequence>
<evidence type="ECO:0000256" key="2">
    <source>
        <dbReference type="ARBA" id="ARBA00022475"/>
    </source>
</evidence>
<dbReference type="AlphaFoldDB" id="A0A2A3JWN0"/>
<keyword evidence="5 7" id="KW-1133">Transmembrane helix</keyword>
<keyword evidence="11" id="KW-1185">Reference proteome</keyword>
<dbReference type="Proteomes" id="UP000217448">
    <property type="component" value="Unassembled WGS sequence"/>
</dbReference>
<keyword evidence="2" id="KW-1003">Cell membrane</keyword>
<dbReference type="Pfam" id="PF06808">
    <property type="entry name" value="DctM"/>
    <property type="match status" value="1"/>
</dbReference>
<keyword evidence="6 7" id="KW-0472">Membrane</keyword>
<dbReference type="PANTHER" id="PTHR33362">
    <property type="entry name" value="SIALIC ACID TRAP TRANSPORTER PERMEASE PROTEIN SIAT-RELATED"/>
    <property type="match status" value="1"/>
</dbReference>
<feature type="transmembrane region" description="Helical" evidence="7">
    <location>
        <begin position="308"/>
        <end position="329"/>
    </location>
</feature>
<dbReference type="EMBL" id="NTHN01000182">
    <property type="protein sequence ID" value="PBD18869.1"/>
    <property type="molecule type" value="Genomic_DNA"/>
</dbReference>
<evidence type="ECO:0000256" key="3">
    <source>
        <dbReference type="ARBA" id="ARBA00022519"/>
    </source>
</evidence>
<organism evidence="10">
    <name type="scientific">Alloyangia mangrovi</name>
    <dbReference type="NCBI Taxonomy" id="1779329"/>
    <lineage>
        <taxon>Bacteria</taxon>
        <taxon>Pseudomonadati</taxon>
        <taxon>Pseudomonadota</taxon>
        <taxon>Alphaproteobacteria</taxon>
        <taxon>Rhodobacterales</taxon>
        <taxon>Roseobacteraceae</taxon>
        <taxon>Alloyangia</taxon>
    </lineage>
</organism>
<keyword evidence="4 7" id="KW-0812">Transmembrane</keyword>
<evidence type="ECO:0000313" key="11">
    <source>
        <dbReference type="Proteomes" id="UP000217448"/>
    </source>
</evidence>
<feature type="transmembrane region" description="Helical" evidence="7">
    <location>
        <begin position="336"/>
        <end position="356"/>
    </location>
</feature>
<proteinExistence type="inferred from homology"/>
<dbReference type="PIRSF" id="PIRSF006066">
    <property type="entry name" value="HI0050"/>
    <property type="match status" value="1"/>
</dbReference>
<evidence type="ECO:0000256" key="1">
    <source>
        <dbReference type="ARBA" id="ARBA00004429"/>
    </source>
</evidence>
<dbReference type="InterPro" id="IPR010656">
    <property type="entry name" value="DctM"/>
</dbReference>
<dbReference type="PANTHER" id="PTHR33362:SF3">
    <property type="entry name" value="SIALIC ACID TRAP TRANSPORTER PERMEASE PROTEIN SIAT"/>
    <property type="match status" value="1"/>
</dbReference>
<name>A0A2A3JWN0_9RHOB</name>